<sequence>MYKIIRTVNNQIMTYCRSTAKEEIFTTRESAEMTVFKLNALQSELSPRWKIEVLET</sequence>
<dbReference type="EMBL" id="JAFBCV010000010">
    <property type="protein sequence ID" value="MBM7839747.1"/>
    <property type="molecule type" value="Genomic_DNA"/>
</dbReference>
<accession>A0ABS2SW39</accession>
<gene>
    <name evidence="1" type="ORF">JOC54_003027</name>
</gene>
<protein>
    <submittedName>
        <fullName evidence="1">Uncharacterized protein</fullName>
    </submittedName>
</protein>
<evidence type="ECO:0000313" key="1">
    <source>
        <dbReference type="EMBL" id="MBM7839747.1"/>
    </source>
</evidence>
<dbReference type="RefSeq" id="WP_204466928.1">
    <property type="nucleotide sequence ID" value="NZ_JAFBCV010000010.1"/>
</dbReference>
<name>A0ABS2SW39_9BACI</name>
<proteinExistence type="predicted"/>
<keyword evidence="2" id="KW-1185">Reference proteome</keyword>
<comment type="caution">
    <text evidence="1">The sequence shown here is derived from an EMBL/GenBank/DDBJ whole genome shotgun (WGS) entry which is preliminary data.</text>
</comment>
<reference evidence="1" key="1">
    <citation type="submission" date="2021-01" db="EMBL/GenBank/DDBJ databases">
        <title>Genomic Encyclopedia of Type Strains, Phase IV (KMG-IV): sequencing the most valuable type-strain genomes for metagenomic binning, comparative biology and taxonomic classification.</title>
        <authorList>
            <person name="Goeker M."/>
        </authorList>
    </citation>
    <scope>NUCLEOTIDE SEQUENCE</scope>
    <source>
        <strain evidence="1">DSM 21943</strain>
    </source>
</reference>
<dbReference type="Proteomes" id="UP001179280">
    <property type="component" value="Unassembled WGS sequence"/>
</dbReference>
<organism evidence="1 2">
    <name type="scientific">Shouchella xiaoxiensis</name>
    <dbReference type="NCBI Taxonomy" id="766895"/>
    <lineage>
        <taxon>Bacteria</taxon>
        <taxon>Bacillati</taxon>
        <taxon>Bacillota</taxon>
        <taxon>Bacilli</taxon>
        <taxon>Bacillales</taxon>
        <taxon>Bacillaceae</taxon>
        <taxon>Shouchella</taxon>
    </lineage>
</organism>
<evidence type="ECO:0000313" key="2">
    <source>
        <dbReference type="Proteomes" id="UP001179280"/>
    </source>
</evidence>